<feature type="compositionally biased region" description="Low complexity" evidence="11">
    <location>
        <begin position="989"/>
        <end position="999"/>
    </location>
</feature>
<keyword evidence="6" id="KW-0009">Actin-binding</keyword>
<keyword evidence="4 10" id="KW-0853">WD repeat</keyword>
<evidence type="ECO:0000256" key="2">
    <source>
        <dbReference type="ARBA" id="ARBA00006260"/>
    </source>
</evidence>
<comment type="similarity">
    <text evidence="2">Belongs to the WD repeat ARPC1 family.</text>
</comment>
<keyword evidence="5" id="KW-0677">Repeat</keyword>
<feature type="compositionally biased region" description="Low complexity" evidence="11">
    <location>
        <begin position="893"/>
        <end position="907"/>
    </location>
</feature>
<evidence type="ECO:0000313" key="13">
    <source>
        <dbReference type="EMBL" id="KTB43632.1"/>
    </source>
</evidence>
<reference evidence="13 14" key="1">
    <citation type="submission" date="2015-12" db="EMBL/GenBank/DDBJ databases">
        <title>Draft genome sequence of Moniliophthora roreri, the causal agent of frosty pod rot of cacao.</title>
        <authorList>
            <person name="Aime M.C."/>
            <person name="Diaz-Valderrama J.R."/>
            <person name="Kijpornyongpan T."/>
            <person name="Phillips-Mora W."/>
        </authorList>
    </citation>
    <scope>NUCLEOTIDE SEQUENCE [LARGE SCALE GENOMIC DNA]</scope>
    <source>
        <strain evidence="13 14">MCA 2952</strain>
    </source>
</reference>
<keyword evidence="12" id="KW-0812">Transmembrane</keyword>
<feature type="repeat" description="WD" evidence="10">
    <location>
        <begin position="50"/>
        <end position="81"/>
    </location>
</feature>
<feature type="transmembrane region" description="Helical" evidence="12">
    <location>
        <begin position="406"/>
        <end position="424"/>
    </location>
</feature>
<dbReference type="PROSITE" id="PS50082">
    <property type="entry name" value="WD_REPEATS_2"/>
    <property type="match status" value="1"/>
</dbReference>
<sequence length="1213" mass="131565">MAPEVYNIAQTPVTAHAFNADRSAVAVSLNSNEAQILTRGGSGWVTSETLAEHDKVITSIDWAPNSNQIVTASQDRNAYVWAQTPDPDTGKIVWKPTLVLLRINRAATHVRWSPKEDKFAVASGARAIAICSFDPENNWWVSKLLKKPIRSTVLSVDWHPNNVLLAAGTADSYARVFSAYIKEVDSKPAASVWGSKLPFNTVCGEYRSPAAGWVHGVAFSPSGDVLAFASHDSSLNIVYPESNVIHNIRMPSLPLVTLLWTAEDSIVAAGHDCQPFVFNGSQSGWQETGTLDDATGGGGGVPKRGGLAARSGAFAAFQAADSRGLGGGGGGNDPTKDTKLLTIHQNTITSVRAYEYGGNGNVERVSTSGVDGNLVIWEVGAVSAVTGRLGAMTSNLRCLSLSRNEYIGILIPTGLEIIFSTWLIHKIRGSARRNLLLAAEGWAYFALALLDTLSHVLPAVRNNFNAFRIIDLTLGAASFVPLLLYTLFLFFFTCAETLNVVPRKFQRIGKGLLIVFIPIILITNEIASFIGIQHLTNGKGVLFISFANTQSRFTWTFLSSLAIALLTAYQAVNFCFAFFRLAKAFINSRRIETSSSDEVVLFNGMGWINAGIKLGAIESVVGFAEAGFGTALVRRILRFLGRACLVIGSIKGVDFSEDFRVLQSEMSSANKAKYPNRRSLRPFISNPRFSTFRQLSPAATSFHANQEKRPYTGTAGNRDGMEYFAAIKQQARARQQRVTVHFDEHSGQAPTLEMRFSALDMPSPALIVESIKSRPASEWTRPAPRRSSFYANSTYTTGTTTFTHTQEPEPAAALKRSATMPSVGTAGRVPSMTIRNAFLNSSDSGHGHVRGPSEISSYSQAPSLSHSVVSELARQFPGLPPRVIKPPFPTKVSRGASGGAAAERSNSQRSAATATRSPSQRSALSASSSIRRKPVPLYIPRPIDPFDDADEEQEQDKRNTKSPDFAIISDDGSRFASPRTGTGTGMAPSSTSGYTFTTPTTTTDNPFKYDDSVTETSSRYRYPVSVSRSRDGSLMAPADGTGRVVSITPSEEIPEVEAPLNVNTRSLMMSSPQQESGVVDHSWDSRHGHYPGKSMETIDISWLKNPTQGGSDDGDEYRGQVVLAARGHRSKPSLTRIKSVGKAPKRYTPEPTQNPIVHTRGSIYIEPIVIPPRDSKLVSQVEAIQGSLESGPLRDSDVSLFGVEKESVYVRRY</sequence>
<feature type="transmembrane region" description="Helical" evidence="12">
    <location>
        <begin position="555"/>
        <end position="579"/>
    </location>
</feature>
<feature type="compositionally biased region" description="Low complexity" evidence="11">
    <location>
        <begin position="916"/>
        <end position="929"/>
    </location>
</feature>
<protein>
    <recommendedName>
        <fullName evidence="8">Arp2/3 complex 41 kDa subunit</fullName>
    </recommendedName>
    <alternativeName>
        <fullName evidence="9">p41-ARC</fullName>
    </alternativeName>
</protein>
<dbReference type="InterPro" id="IPR036322">
    <property type="entry name" value="WD40_repeat_dom_sf"/>
</dbReference>
<evidence type="ECO:0000256" key="3">
    <source>
        <dbReference type="ARBA" id="ARBA00022490"/>
    </source>
</evidence>
<feature type="region of interest" description="Disordered" evidence="11">
    <location>
        <begin position="878"/>
        <end position="999"/>
    </location>
</feature>
<keyword evidence="3" id="KW-0963">Cytoplasm</keyword>
<evidence type="ECO:0000256" key="11">
    <source>
        <dbReference type="SAM" id="MobiDB-lite"/>
    </source>
</evidence>
<feature type="transmembrane region" description="Helical" evidence="12">
    <location>
        <begin position="469"/>
        <end position="492"/>
    </location>
</feature>
<dbReference type="GO" id="GO:0051015">
    <property type="term" value="F:actin filament binding"/>
    <property type="evidence" value="ECO:0007669"/>
    <property type="project" value="TreeGrafter"/>
</dbReference>
<keyword evidence="7" id="KW-0206">Cytoskeleton</keyword>
<feature type="transmembrane region" description="Helical" evidence="12">
    <location>
        <begin position="512"/>
        <end position="535"/>
    </location>
</feature>
<dbReference type="InterPro" id="IPR017383">
    <property type="entry name" value="ARPC1"/>
</dbReference>
<dbReference type="AlphaFoldDB" id="A0A0W0G4Z4"/>
<dbReference type="GO" id="GO:0034314">
    <property type="term" value="P:Arp2/3 complex-mediated actin nucleation"/>
    <property type="evidence" value="ECO:0007669"/>
    <property type="project" value="InterPro"/>
</dbReference>
<dbReference type="GO" id="GO:0005885">
    <property type="term" value="C:Arp2/3 protein complex"/>
    <property type="evidence" value="ECO:0007669"/>
    <property type="project" value="InterPro"/>
</dbReference>
<evidence type="ECO:0000256" key="8">
    <source>
        <dbReference type="ARBA" id="ARBA00041244"/>
    </source>
</evidence>
<dbReference type="Proteomes" id="UP000054988">
    <property type="component" value="Unassembled WGS sequence"/>
</dbReference>
<accession>A0A0W0G4Z4</accession>
<dbReference type="PANTHER" id="PTHR10709">
    <property type="entry name" value="ACTIN-RELATED PROTEIN 2/3 COMPLEX SUBUNIT 1"/>
    <property type="match status" value="1"/>
</dbReference>
<name>A0A0W0G4Z4_MONRR</name>
<evidence type="ECO:0000313" key="14">
    <source>
        <dbReference type="Proteomes" id="UP000054988"/>
    </source>
</evidence>
<dbReference type="Gene3D" id="2.130.10.10">
    <property type="entry name" value="YVTN repeat-like/Quinoprotein amine dehydrogenase"/>
    <property type="match status" value="1"/>
</dbReference>
<dbReference type="SMART" id="SM00320">
    <property type="entry name" value="WD40"/>
    <property type="match status" value="6"/>
</dbReference>
<evidence type="ECO:0000256" key="4">
    <source>
        <dbReference type="ARBA" id="ARBA00022574"/>
    </source>
</evidence>
<keyword evidence="12" id="KW-1133">Transmembrane helix</keyword>
<dbReference type="PROSITE" id="PS50294">
    <property type="entry name" value="WD_REPEATS_REGION"/>
    <property type="match status" value="1"/>
</dbReference>
<evidence type="ECO:0000256" key="9">
    <source>
        <dbReference type="ARBA" id="ARBA00041789"/>
    </source>
</evidence>
<feature type="transmembrane region" description="Helical" evidence="12">
    <location>
        <begin position="436"/>
        <end position="457"/>
    </location>
</feature>
<feature type="compositionally biased region" description="Acidic residues" evidence="11">
    <location>
        <begin position="945"/>
        <end position="954"/>
    </location>
</feature>
<dbReference type="EMBL" id="LATX01001127">
    <property type="protein sequence ID" value="KTB43632.1"/>
    <property type="molecule type" value="Genomic_DNA"/>
</dbReference>
<dbReference type="InterPro" id="IPR015943">
    <property type="entry name" value="WD40/YVTN_repeat-like_dom_sf"/>
</dbReference>
<gene>
    <name evidence="13" type="ORF">WG66_3812</name>
</gene>
<evidence type="ECO:0000256" key="12">
    <source>
        <dbReference type="SAM" id="Phobius"/>
    </source>
</evidence>
<feature type="region of interest" description="Disordered" evidence="11">
    <location>
        <begin position="838"/>
        <end position="859"/>
    </location>
</feature>
<dbReference type="PANTHER" id="PTHR10709:SF2">
    <property type="entry name" value="ACTIN-RELATED PROTEIN 2_3 COMPLEX SUBUNIT"/>
    <property type="match status" value="1"/>
</dbReference>
<feature type="compositionally biased region" description="Pro residues" evidence="11">
    <location>
        <begin position="878"/>
        <end position="889"/>
    </location>
</feature>
<keyword evidence="12" id="KW-0472">Membrane</keyword>
<organism evidence="13 14">
    <name type="scientific">Moniliophthora roreri</name>
    <name type="common">Frosty pod rot fungus</name>
    <name type="synonym">Monilia roreri</name>
    <dbReference type="NCBI Taxonomy" id="221103"/>
    <lineage>
        <taxon>Eukaryota</taxon>
        <taxon>Fungi</taxon>
        <taxon>Dikarya</taxon>
        <taxon>Basidiomycota</taxon>
        <taxon>Agaricomycotina</taxon>
        <taxon>Agaricomycetes</taxon>
        <taxon>Agaricomycetidae</taxon>
        <taxon>Agaricales</taxon>
        <taxon>Marasmiineae</taxon>
        <taxon>Marasmiaceae</taxon>
        <taxon>Moniliophthora</taxon>
    </lineage>
</organism>
<evidence type="ECO:0000256" key="5">
    <source>
        <dbReference type="ARBA" id="ARBA00022737"/>
    </source>
</evidence>
<proteinExistence type="inferred from homology"/>
<comment type="subcellular location">
    <subcellularLocation>
        <location evidence="1">Cytoplasm</location>
        <location evidence="1">Cytoskeleton</location>
    </subcellularLocation>
</comment>
<evidence type="ECO:0000256" key="7">
    <source>
        <dbReference type="ARBA" id="ARBA00023212"/>
    </source>
</evidence>
<evidence type="ECO:0000256" key="6">
    <source>
        <dbReference type="ARBA" id="ARBA00023203"/>
    </source>
</evidence>
<evidence type="ECO:0000256" key="1">
    <source>
        <dbReference type="ARBA" id="ARBA00004245"/>
    </source>
</evidence>
<dbReference type="InterPro" id="IPR001680">
    <property type="entry name" value="WD40_rpt"/>
</dbReference>
<dbReference type="eggNOG" id="ENOG502SKBB">
    <property type="taxonomic scope" value="Eukaryota"/>
</dbReference>
<comment type="caution">
    <text evidence="13">The sequence shown here is derived from an EMBL/GenBank/DDBJ whole genome shotgun (WGS) entry which is preliminary data.</text>
</comment>
<dbReference type="Pfam" id="PF00400">
    <property type="entry name" value="WD40"/>
    <property type="match status" value="3"/>
</dbReference>
<evidence type="ECO:0000256" key="10">
    <source>
        <dbReference type="PROSITE-ProRule" id="PRU00221"/>
    </source>
</evidence>
<dbReference type="SUPFAM" id="SSF50978">
    <property type="entry name" value="WD40 repeat-like"/>
    <property type="match status" value="1"/>
</dbReference>